<gene>
    <name evidence="2" type="primary">Dsim\GD22813</name>
    <name evidence="2" type="ORF">Dsim_GD22813</name>
</gene>
<feature type="region of interest" description="Disordered" evidence="1">
    <location>
        <begin position="269"/>
        <end position="316"/>
    </location>
</feature>
<protein>
    <submittedName>
        <fullName evidence="2">GD22813</fullName>
    </submittedName>
</protein>
<dbReference type="PhylomeDB" id="B4Q8H9"/>
<dbReference type="Proteomes" id="UP000000304">
    <property type="component" value="Chromosome 2L"/>
</dbReference>
<feature type="compositionally biased region" description="Polar residues" evidence="1">
    <location>
        <begin position="1069"/>
        <end position="1079"/>
    </location>
</feature>
<feature type="compositionally biased region" description="Low complexity" evidence="1">
    <location>
        <begin position="894"/>
        <end position="916"/>
    </location>
</feature>
<dbReference type="HOGENOM" id="CLU_264653_0_0_1"/>
<feature type="compositionally biased region" description="Low complexity" evidence="1">
    <location>
        <begin position="362"/>
        <end position="377"/>
    </location>
</feature>
<feature type="compositionally biased region" description="Polar residues" evidence="1">
    <location>
        <begin position="866"/>
        <end position="876"/>
    </location>
</feature>
<feature type="region of interest" description="Disordered" evidence="1">
    <location>
        <begin position="751"/>
        <end position="786"/>
    </location>
</feature>
<sequence length="1274" mass="146958">MSFTLTNQSLIRLESSKDEDEWNRTLMFFNVDILGGVCRDHQNKITQPRTSVCNGKRELINDIWQSSTNPNIYANPGRAPGGGLANPITESVMSFGAANKFYARGHSNFDHGNYTPRTSGRRRDNFAYSDRRRHFHYRPIKSGRSRAAMGLVSPSPSADSTGYYESKRIHYADFETGKTFDSYYPDEPYELEEDEPHRVVSTSDYTKQQEDPRAYKEYEAGRYEYYPHSPRSTNRHHREPKRYYRYPFTEHPTQEDYHRDFRGTVPRQLRSSSYRMKQNCRQASGSLPPNYASNCYPQDSTEYGSDNDYDESPENYKNYRDYYEEPTTDAYKNPYEEFHDYEYPDYKQTSKAPPIPFPKPQPKYYKSYSKTPSPNYPTKISKPERESKVNEVEVSPYEEAQTRHFKSDRIKQNNHPEEIPRRKGFNYVKERREDPIKYDKISKDISRPAQHEKYPSKSQDDRFTMQGNSHRERSISSTHRKIFKEELPHRYRPKKVINETREPHRNLRTKSVGQYDRPNGEYESYKTRSHHKSSPDRKKSVDFVRFTDLHDGSEIPHKIRENGQSPSSLFFTIEIPYKKKHRRYTYPQKEEYISKRSHSGCDNFAPKSFRPQTSLYDVGKGRKRKTMKQKISGFFKRSKLCLSKSNIFRSKSKLMKNCKPAQRNLNCAQVNNPSPDYFVNSPIASNHSLESENVEVPSQESEHQKYCIKRGKECHYPTVYRGTNKQLPENNNEIFHQYSMFNVLSSTNQRSKVNNDDYDHYDPGLSKRNSRYFRPTADSPKKSSYKEFDRVSSGNCSLYSEGKSGDPIGKSEINVCLTIRATDVSLTGSPRIVSSKIVEDRGLSHKSNNGEAKASRSRPAIRLEPRQSSGSTICESASGENQFKNVRFSSSHFTHNSCSSTQSSSESNSSRIQTSIHSQEHILKKKSIEASSKPPEMPASIGSSSEHLPPRHRHVTKWSLTSQSKSYNSRPEMCSRPPTLFQSDITKRSSLKRVDNNLEKSVPKKVVLKTNSSESMISGSMCSSGSSAKSLCTWENQDTRKDYRSECHRSQSHNFQFGEDRKIEVIPRKTSSWPRQNPRSFPRPPIWNTDPKPFGKSTLSPITSTQSLESSISRCSSGGFTGNNEEGTSHKPNNMQLVCYPDDDPNLTNSCQTQGEYGSRFTAMRGLDITESAKRGDLCCPKLVSDLERESFCPKSIVEELKRELLQTFRAEQQIRSQSPFLRPTPQIMIFPCVPSVMCQPRANMNPSPNLFPRPESEMCWIPSSKPQNPAQFN</sequence>
<evidence type="ECO:0000313" key="2">
    <source>
        <dbReference type="EMBL" id="EDX03496.1"/>
    </source>
</evidence>
<feature type="compositionally biased region" description="Polar residues" evidence="1">
    <location>
        <begin position="958"/>
        <end position="969"/>
    </location>
</feature>
<feature type="compositionally biased region" description="Basic and acidic residues" evidence="1">
    <location>
        <begin position="918"/>
        <end position="928"/>
    </location>
</feature>
<organism evidence="2 3">
    <name type="scientific">Drosophila simulans</name>
    <name type="common">Fruit fly</name>
    <dbReference type="NCBI Taxonomy" id="7240"/>
    <lineage>
        <taxon>Eukaryota</taxon>
        <taxon>Metazoa</taxon>
        <taxon>Ecdysozoa</taxon>
        <taxon>Arthropoda</taxon>
        <taxon>Hexapoda</taxon>
        <taxon>Insecta</taxon>
        <taxon>Pterygota</taxon>
        <taxon>Neoptera</taxon>
        <taxon>Endopterygota</taxon>
        <taxon>Diptera</taxon>
        <taxon>Brachycera</taxon>
        <taxon>Muscomorpha</taxon>
        <taxon>Ephydroidea</taxon>
        <taxon>Drosophilidae</taxon>
        <taxon>Drosophila</taxon>
        <taxon>Sophophora</taxon>
    </lineage>
</organism>
<feature type="compositionally biased region" description="Basic and acidic residues" evidence="1">
    <location>
        <begin position="753"/>
        <end position="762"/>
    </location>
</feature>
<feature type="compositionally biased region" description="Basic and acidic residues" evidence="1">
    <location>
        <begin position="428"/>
        <end position="474"/>
    </location>
</feature>
<keyword evidence="3" id="KW-1185">Reference proteome</keyword>
<feature type="region of interest" description="Disordered" evidence="1">
    <location>
        <begin position="346"/>
        <end position="538"/>
    </location>
</feature>
<feature type="compositionally biased region" description="Basic and acidic residues" evidence="1">
    <location>
        <begin position="496"/>
        <end position="505"/>
    </location>
</feature>
<dbReference type="EMBL" id="CM000361">
    <property type="protein sequence ID" value="EDX03496.1"/>
    <property type="molecule type" value="Genomic_DNA"/>
</dbReference>
<evidence type="ECO:0000313" key="3">
    <source>
        <dbReference type="Proteomes" id="UP000000304"/>
    </source>
</evidence>
<proteinExistence type="predicted"/>
<dbReference type="OMA" id="GSEIPHR"/>
<dbReference type="AlphaFoldDB" id="B4Q8H9"/>
<feature type="compositionally biased region" description="Basic and acidic residues" evidence="1">
    <location>
        <begin position="381"/>
        <end position="391"/>
    </location>
</feature>
<feature type="compositionally biased region" description="Basic and acidic residues" evidence="1">
    <location>
        <begin position="400"/>
        <end position="421"/>
    </location>
</feature>
<accession>B4Q8H9</accession>
<dbReference type="STRING" id="7240.B4Q8H9"/>
<reference evidence="2 3" key="1">
    <citation type="journal article" date="2007" name="Nature">
        <title>Evolution of genes and genomes on the Drosophila phylogeny.</title>
        <authorList>
            <consortium name="Drosophila 12 Genomes Consortium"/>
            <person name="Clark A.G."/>
            <person name="Eisen M.B."/>
            <person name="Smith D.R."/>
            <person name="Bergman C.M."/>
            <person name="Oliver B."/>
            <person name="Markow T.A."/>
            <person name="Kaufman T.C."/>
            <person name="Kellis M."/>
            <person name="Gelbart W."/>
            <person name="Iyer V.N."/>
            <person name="Pollard D.A."/>
            <person name="Sackton T.B."/>
            <person name="Larracuente A.M."/>
            <person name="Singh N.D."/>
            <person name="Abad J.P."/>
            <person name="Abt D.N."/>
            <person name="Adryan B."/>
            <person name="Aguade M."/>
            <person name="Akashi H."/>
            <person name="Anderson W.W."/>
            <person name="Aquadro C.F."/>
            <person name="Ardell D.H."/>
            <person name="Arguello R."/>
            <person name="Artieri C.G."/>
            <person name="Barbash D.A."/>
            <person name="Barker D."/>
            <person name="Barsanti P."/>
            <person name="Batterham P."/>
            <person name="Batzoglou S."/>
            <person name="Begun D."/>
            <person name="Bhutkar A."/>
            <person name="Blanco E."/>
            <person name="Bosak S.A."/>
            <person name="Bradley R.K."/>
            <person name="Brand A.D."/>
            <person name="Brent M.R."/>
            <person name="Brooks A.N."/>
            <person name="Brown R.H."/>
            <person name="Butlin R.K."/>
            <person name="Caggese C."/>
            <person name="Calvi B.R."/>
            <person name="Bernardo de Carvalho A."/>
            <person name="Caspi A."/>
            <person name="Castrezana S."/>
            <person name="Celniker S.E."/>
            <person name="Chang J.L."/>
            <person name="Chapple C."/>
            <person name="Chatterji S."/>
            <person name="Chinwalla A."/>
            <person name="Civetta A."/>
            <person name="Clifton S.W."/>
            <person name="Comeron J.M."/>
            <person name="Costello J.C."/>
            <person name="Coyne J.A."/>
            <person name="Daub J."/>
            <person name="David R.G."/>
            <person name="Delcher A.L."/>
            <person name="Delehaunty K."/>
            <person name="Do C.B."/>
            <person name="Ebling H."/>
            <person name="Edwards K."/>
            <person name="Eickbush T."/>
            <person name="Evans J.D."/>
            <person name="Filipski A."/>
            <person name="Findeiss S."/>
            <person name="Freyhult E."/>
            <person name="Fulton L."/>
            <person name="Fulton R."/>
            <person name="Garcia A.C."/>
            <person name="Gardiner A."/>
            <person name="Garfield D.A."/>
            <person name="Garvin B.E."/>
            <person name="Gibson G."/>
            <person name="Gilbert D."/>
            <person name="Gnerre S."/>
            <person name="Godfrey J."/>
            <person name="Good R."/>
            <person name="Gotea V."/>
            <person name="Gravely B."/>
            <person name="Greenberg A.J."/>
            <person name="Griffiths-Jones S."/>
            <person name="Gross S."/>
            <person name="Guigo R."/>
            <person name="Gustafson E.A."/>
            <person name="Haerty W."/>
            <person name="Hahn M.W."/>
            <person name="Halligan D.L."/>
            <person name="Halpern A.L."/>
            <person name="Halter G.M."/>
            <person name="Han M.V."/>
            <person name="Heger A."/>
            <person name="Hillier L."/>
            <person name="Hinrichs A.S."/>
            <person name="Holmes I."/>
            <person name="Hoskins R.A."/>
            <person name="Hubisz M.J."/>
            <person name="Hultmark D."/>
            <person name="Huntley M.A."/>
            <person name="Jaffe D.B."/>
            <person name="Jagadeeshan S."/>
            <person name="Jeck W.R."/>
            <person name="Johnson J."/>
            <person name="Jones C.D."/>
            <person name="Jordan W.C."/>
            <person name="Karpen G.H."/>
            <person name="Kataoka E."/>
            <person name="Keightley P.D."/>
            <person name="Kheradpour P."/>
            <person name="Kirkness E.F."/>
            <person name="Koerich L.B."/>
            <person name="Kristiansen K."/>
            <person name="Kudrna D."/>
            <person name="Kulathinal R.J."/>
            <person name="Kumar S."/>
            <person name="Kwok R."/>
            <person name="Lander E."/>
            <person name="Langley C.H."/>
            <person name="Lapoint R."/>
            <person name="Lazzaro B.P."/>
            <person name="Lee S.J."/>
            <person name="Levesque L."/>
            <person name="Li R."/>
            <person name="Lin C.F."/>
            <person name="Lin M.F."/>
            <person name="Lindblad-Toh K."/>
            <person name="Llopart A."/>
            <person name="Long M."/>
            <person name="Low L."/>
            <person name="Lozovsky E."/>
            <person name="Lu J."/>
            <person name="Luo M."/>
            <person name="Machado C.A."/>
            <person name="Makalowski W."/>
            <person name="Marzo M."/>
            <person name="Matsuda M."/>
            <person name="Matzkin L."/>
            <person name="McAllister B."/>
            <person name="McBride C.S."/>
            <person name="McKernan B."/>
            <person name="McKernan K."/>
            <person name="Mendez-Lago M."/>
            <person name="Minx P."/>
            <person name="Mollenhauer M.U."/>
            <person name="Montooth K."/>
            <person name="Mount S.M."/>
            <person name="Mu X."/>
            <person name="Myers E."/>
            <person name="Negre B."/>
            <person name="Newfeld S."/>
            <person name="Nielsen R."/>
            <person name="Noor M.A."/>
            <person name="O'Grady P."/>
            <person name="Pachter L."/>
            <person name="Papaceit M."/>
            <person name="Parisi M.J."/>
            <person name="Parisi M."/>
            <person name="Parts L."/>
            <person name="Pedersen J.S."/>
            <person name="Pesole G."/>
            <person name="Phillippy A.M."/>
            <person name="Ponting C.P."/>
            <person name="Pop M."/>
            <person name="Porcelli D."/>
            <person name="Powell J.R."/>
            <person name="Prohaska S."/>
            <person name="Pruitt K."/>
            <person name="Puig M."/>
            <person name="Quesneville H."/>
            <person name="Ram K.R."/>
            <person name="Rand D."/>
            <person name="Rasmussen M.D."/>
            <person name="Reed L.K."/>
            <person name="Reenan R."/>
            <person name="Reily A."/>
            <person name="Remington K.A."/>
            <person name="Rieger T.T."/>
            <person name="Ritchie M.G."/>
            <person name="Robin C."/>
            <person name="Rogers Y.H."/>
            <person name="Rohde C."/>
            <person name="Rozas J."/>
            <person name="Rubenfield M.J."/>
            <person name="Ruiz A."/>
            <person name="Russo S."/>
            <person name="Salzberg S.L."/>
            <person name="Sanchez-Gracia A."/>
            <person name="Saranga D.J."/>
            <person name="Sato H."/>
            <person name="Schaeffer S.W."/>
            <person name="Schatz M.C."/>
            <person name="Schlenke T."/>
            <person name="Schwartz R."/>
            <person name="Segarra C."/>
            <person name="Singh R.S."/>
            <person name="Sirot L."/>
            <person name="Sirota M."/>
            <person name="Sisneros N.B."/>
            <person name="Smith C.D."/>
            <person name="Smith T.F."/>
            <person name="Spieth J."/>
            <person name="Stage D.E."/>
            <person name="Stark A."/>
            <person name="Stephan W."/>
            <person name="Strausberg R.L."/>
            <person name="Strempel S."/>
            <person name="Sturgill D."/>
            <person name="Sutton G."/>
            <person name="Sutton G.G."/>
            <person name="Tao W."/>
            <person name="Teichmann S."/>
            <person name="Tobari Y.N."/>
            <person name="Tomimura Y."/>
            <person name="Tsolas J.M."/>
            <person name="Valente V.L."/>
            <person name="Venter E."/>
            <person name="Venter J.C."/>
            <person name="Vicario S."/>
            <person name="Vieira F.G."/>
            <person name="Vilella A.J."/>
            <person name="Villasante A."/>
            <person name="Walenz B."/>
            <person name="Wang J."/>
            <person name="Wasserman M."/>
            <person name="Watts T."/>
            <person name="Wilson D."/>
            <person name="Wilson R.K."/>
            <person name="Wing R.A."/>
            <person name="Wolfner M.F."/>
            <person name="Wong A."/>
            <person name="Wong G.K."/>
            <person name="Wu C.I."/>
            <person name="Wu G."/>
            <person name="Yamamoto D."/>
            <person name="Yang H.P."/>
            <person name="Yang S.P."/>
            <person name="Yorke J.A."/>
            <person name="Yoshida K."/>
            <person name="Zdobnov E."/>
            <person name="Zhang P."/>
            <person name="Zhang Y."/>
            <person name="Zimin A.V."/>
            <person name="Baldwin J."/>
            <person name="Abdouelleil A."/>
            <person name="Abdulkadir J."/>
            <person name="Abebe A."/>
            <person name="Abera B."/>
            <person name="Abreu J."/>
            <person name="Acer S.C."/>
            <person name="Aftuck L."/>
            <person name="Alexander A."/>
            <person name="An P."/>
            <person name="Anderson E."/>
            <person name="Anderson S."/>
            <person name="Arachi H."/>
            <person name="Azer M."/>
            <person name="Bachantsang P."/>
            <person name="Barry A."/>
            <person name="Bayul T."/>
            <person name="Berlin A."/>
            <person name="Bessette D."/>
            <person name="Bloom T."/>
            <person name="Blye J."/>
            <person name="Boguslavskiy L."/>
            <person name="Bonnet C."/>
            <person name="Boukhgalter B."/>
            <person name="Bourzgui I."/>
            <person name="Brown A."/>
            <person name="Cahill P."/>
            <person name="Channer S."/>
            <person name="Cheshatsang Y."/>
            <person name="Chuda L."/>
            <person name="Citroen M."/>
            <person name="Collymore A."/>
            <person name="Cooke P."/>
            <person name="Costello M."/>
            <person name="D'Aco K."/>
            <person name="Daza R."/>
            <person name="De Haan G."/>
            <person name="DeGray S."/>
            <person name="DeMaso C."/>
            <person name="Dhargay N."/>
            <person name="Dooley K."/>
            <person name="Dooley E."/>
            <person name="Doricent M."/>
            <person name="Dorje P."/>
            <person name="Dorjee K."/>
            <person name="Dupes A."/>
            <person name="Elong R."/>
            <person name="Falk J."/>
            <person name="Farina A."/>
            <person name="Faro S."/>
            <person name="Ferguson D."/>
            <person name="Fisher S."/>
            <person name="Foley C.D."/>
            <person name="Franke A."/>
            <person name="Friedrich D."/>
            <person name="Gadbois L."/>
            <person name="Gearin G."/>
            <person name="Gearin C.R."/>
            <person name="Giannoukos G."/>
            <person name="Goode T."/>
            <person name="Graham J."/>
            <person name="Grandbois E."/>
            <person name="Grewal S."/>
            <person name="Gyaltsen K."/>
            <person name="Hafez N."/>
            <person name="Hagos B."/>
            <person name="Hall J."/>
            <person name="Henson C."/>
            <person name="Hollinger A."/>
            <person name="Honan T."/>
            <person name="Huard M.D."/>
            <person name="Hughes L."/>
            <person name="Hurhula B."/>
            <person name="Husby M.E."/>
            <person name="Kamat A."/>
            <person name="Kanga B."/>
            <person name="Kashin S."/>
            <person name="Khazanovich D."/>
            <person name="Kisner P."/>
            <person name="Lance K."/>
            <person name="Lara M."/>
            <person name="Lee W."/>
            <person name="Lennon N."/>
            <person name="Letendre F."/>
            <person name="LeVine R."/>
            <person name="Lipovsky A."/>
            <person name="Liu X."/>
            <person name="Liu J."/>
            <person name="Liu S."/>
            <person name="Lokyitsang T."/>
            <person name="Lokyitsang Y."/>
            <person name="Lubonja R."/>
            <person name="Lui A."/>
            <person name="MacDonald P."/>
            <person name="Magnisalis V."/>
            <person name="Maru K."/>
            <person name="Matthews C."/>
            <person name="McCusker W."/>
            <person name="McDonough S."/>
            <person name="Mehta T."/>
            <person name="Meldrim J."/>
            <person name="Meneus L."/>
            <person name="Mihai O."/>
            <person name="Mihalev A."/>
            <person name="Mihova T."/>
            <person name="Mittelman R."/>
            <person name="Mlenga V."/>
            <person name="Montmayeur A."/>
            <person name="Mulrain L."/>
            <person name="Navidi A."/>
            <person name="Naylor J."/>
            <person name="Negash T."/>
            <person name="Nguyen T."/>
            <person name="Nguyen N."/>
            <person name="Nicol R."/>
            <person name="Norbu C."/>
            <person name="Norbu N."/>
            <person name="Novod N."/>
            <person name="O'Neill B."/>
            <person name="Osman S."/>
            <person name="Markiewicz E."/>
            <person name="Oyono O.L."/>
            <person name="Patti C."/>
            <person name="Phunkhang P."/>
            <person name="Pierre F."/>
            <person name="Priest M."/>
            <person name="Raghuraman S."/>
            <person name="Rege F."/>
            <person name="Reyes R."/>
            <person name="Rise C."/>
            <person name="Rogov P."/>
            <person name="Ross K."/>
            <person name="Ryan E."/>
            <person name="Settipalli S."/>
            <person name="Shea T."/>
            <person name="Sherpa N."/>
            <person name="Shi L."/>
            <person name="Shih D."/>
            <person name="Sparrow T."/>
            <person name="Spaulding J."/>
            <person name="Stalker J."/>
            <person name="Stange-Thomann N."/>
            <person name="Stavropoulos S."/>
            <person name="Stone C."/>
            <person name="Strader C."/>
            <person name="Tesfaye S."/>
            <person name="Thomson T."/>
            <person name="Thoulutsang Y."/>
            <person name="Thoulutsang D."/>
            <person name="Topham K."/>
            <person name="Topping I."/>
            <person name="Tsamla T."/>
            <person name="Vassiliev H."/>
            <person name="Vo A."/>
            <person name="Wangchuk T."/>
            <person name="Wangdi T."/>
            <person name="Weiand M."/>
            <person name="Wilkinson J."/>
            <person name="Wilson A."/>
            <person name="Yadav S."/>
            <person name="Young G."/>
            <person name="Yu Q."/>
            <person name="Zembek L."/>
            <person name="Zhong D."/>
            <person name="Zimmer A."/>
            <person name="Zwirko Z."/>
            <person name="Jaffe D.B."/>
            <person name="Alvarez P."/>
            <person name="Brockman W."/>
            <person name="Butler J."/>
            <person name="Chin C."/>
            <person name="Gnerre S."/>
            <person name="Grabherr M."/>
            <person name="Kleber M."/>
            <person name="Mauceli E."/>
            <person name="MacCallum I."/>
        </authorList>
    </citation>
    <scope>NUCLEOTIDE SEQUENCE [LARGE SCALE GENOMIC DNA]</scope>
    <source>
        <strain evidence="3">white501</strain>
    </source>
</reference>
<dbReference type="OrthoDB" id="7852031at2759"/>
<feature type="region of interest" description="Disordered" evidence="1">
    <location>
        <begin position="840"/>
        <end position="876"/>
    </location>
</feature>
<feature type="region of interest" description="Disordered" evidence="1">
    <location>
        <begin position="1069"/>
        <end position="1094"/>
    </location>
</feature>
<name>B4Q8H9_DROSI</name>
<evidence type="ECO:0000256" key="1">
    <source>
        <dbReference type="SAM" id="MobiDB-lite"/>
    </source>
</evidence>
<feature type="region of interest" description="Disordered" evidence="1">
    <location>
        <begin position="894"/>
        <end position="980"/>
    </location>
</feature>
<feature type="compositionally biased region" description="Polar residues" evidence="1">
    <location>
        <begin position="269"/>
        <end position="304"/>
    </location>
</feature>